<dbReference type="Pfam" id="PF07165">
    <property type="entry name" value="DUF1397"/>
    <property type="match status" value="1"/>
</dbReference>
<evidence type="ECO:0000313" key="3">
    <source>
        <dbReference type="Proteomes" id="UP001307889"/>
    </source>
</evidence>
<sequence length="283" mass="31579">MKKLLFAFAFVFVVAADQDITSALQSLEGKLPTNLLQELPSLNEGDDLLKEKCLKHGNNETYEKVLEAKEEFQTCVKSLIDYEKMTKEIEKAKPTGDLDTVFRKYCRKSPELKGCVERFLNASEPCLEEKEKAHKSVFLNITDSMINFVCFKEGDRIALFIAEGGPECLTSNIDHIQNCLNETLGSYVEGGATSETISNLTDSGTELLLDEKQCGDLTRIQTCVVKHLEKCSEPTPANIVGSLFDFVRKNTPCMKYVKSNAVPVTTTALSLFVPLFAYFLSKL</sequence>
<evidence type="ECO:0000256" key="1">
    <source>
        <dbReference type="SAM" id="SignalP"/>
    </source>
</evidence>
<evidence type="ECO:0000313" key="2">
    <source>
        <dbReference type="EMBL" id="BES96278.1"/>
    </source>
</evidence>
<protein>
    <recommendedName>
        <fullName evidence="4">27 kDa hemolymph protein</fullName>
    </recommendedName>
</protein>
<proteinExistence type="predicted"/>
<reference evidence="2 3" key="1">
    <citation type="submission" date="2023-09" db="EMBL/GenBank/DDBJ databases">
        <title>Nesidiocoris tenuis whole genome shotgun sequence.</title>
        <authorList>
            <person name="Shibata T."/>
            <person name="Shimoda M."/>
            <person name="Kobayashi T."/>
            <person name="Uehara T."/>
        </authorList>
    </citation>
    <scope>NUCLEOTIDE SEQUENCE [LARGE SCALE GENOMIC DNA]</scope>
    <source>
        <strain evidence="2 3">Japan</strain>
    </source>
</reference>
<dbReference type="EMBL" id="AP028915">
    <property type="protein sequence ID" value="BES96278.1"/>
    <property type="molecule type" value="Genomic_DNA"/>
</dbReference>
<accession>A0ABN7AWF8</accession>
<gene>
    <name evidence="2" type="ORF">NTJ_09088</name>
</gene>
<dbReference type="PANTHER" id="PTHR20997">
    <property type="entry name" value="EG:BACR42I17.2 PROTEIN-RELATED"/>
    <property type="match status" value="1"/>
</dbReference>
<feature type="chain" id="PRO_5045469370" description="27 kDa hemolymph protein" evidence="1">
    <location>
        <begin position="17"/>
        <end position="283"/>
    </location>
</feature>
<keyword evidence="1" id="KW-0732">Signal</keyword>
<organism evidence="2 3">
    <name type="scientific">Nesidiocoris tenuis</name>
    <dbReference type="NCBI Taxonomy" id="355587"/>
    <lineage>
        <taxon>Eukaryota</taxon>
        <taxon>Metazoa</taxon>
        <taxon>Ecdysozoa</taxon>
        <taxon>Arthropoda</taxon>
        <taxon>Hexapoda</taxon>
        <taxon>Insecta</taxon>
        <taxon>Pterygota</taxon>
        <taxon>Neoptera</taxon>
        <taxon>Paraneoptera</taxon>
        <taxon>Hemiptera</taxon>
        <taxon>Heteroptera</taxon>
        <taxon>Panheteroptera</taxon>
        <taxon>Cimicomorpha</taxon>
        <taxon>Miridae</taxon>
        <taxon>Dicyphina</taxon>
        <taxon>Nesidiocoris</taxon>
    </lineage>
</organism>
<keyword evidence="3" id="KW-1185">Reference proteome</keyword>
<dbReference type="InterPro" id="IPR009832">
    <property type="entry name" value="DUF1397"/>
</dbReference>
<dbReference type="Proteomes" id="UP001307889">
    <property type="component" value="Chromosome 7"/>
</dbReference>
<evidence type="ECO:0008006" key="4">
    <source>
        <dbReference type="Google" id="ProtNLM"/>
    </source>
</evidence>
<dbReference type="PANTHER" id="PTHR20997:SF2">
    <property type="entry name" value="EG:BACR42I17.2 PROTEIN-RELATED"/>
    <property type="match status" value="1"/>
</dbReference>
<name>A0ABN7AWF8_9HEMI</name>
<feature type="signal peptide" evidence="1">
    <location>
        <begin position="1"/>
        <end position="16"/>
    </location>
</feature>